<name>A0AAV4JCS6_9GAST</name>
<proteinExistence type="predicted"/>
<sequence>MPSSSKIDLVCQWERVSSVTFVLAARLGVSGSIPPQSGSATLRRDSCVSESVQSLFSGLHRTRELLLTEIAPVVSSHSTVAMNLSSASMCNRFNWSVEALCELTSTVRTCFLRYTDLAEWLM</sequence>
<dbReference type="EMBL" id="BMAT01003095">
    <property type="protein sequence ID" value="GFS20065.1"/>
    <property type="molecule type" value="Genomic_DNA"/>
</dbReference>
<gene>
    <name evidence="1" type="ORF">ElyMa_001560300</name>
</gene>
<reference evidence="1 2" key="1">
    <citation type="journal article" date="2021" name="Elife">
        <title>Chloroplast acquisition without the gene transfer in kleptoplastic sea slugs, Plakobranchus ocellatus.</title>
        <authorList>
            <person name="Maeda T."/>
            <person name="Takahashi S."/>
            <person name="Yoshida T."/>
            <person name="Shimamura S."/>
            <person name="Takaki Y."/>
            <person name="Nagai Y."/>
            <person name="Toyoda A."/>
            <person name="Suzuki Y."/>
            <person name="Arimoto A."/>
            <person name="Ishii H."/>
            <person name="Satoh N."/>
            <person name="Nishiyama T."/>
            <person name="Hasebe M."/>
            <person name="Maruyama T."/>
            <person name="Minagawa J."/>
            <person name="Obokata J."/>
            <person name="Shigenobu S."/>
        </authorList>
    </citation>
    <scope>NUCLEOTIDE SEQUENCE [LARGE SCALE GENOMIC DNA]</scope>
</reference>
<keyword evidence="2" id="KW-1185">Reference proteome</keyword>
<evidence type="ECO:0000313" key="2">
    <source>
        <dbReference type="Proteomes" id="UP000762676"/>
    </source>
</evidence>
<evidence type="ECO:0000313" key="1">
    <source>
        <dbReference type="EMBL" id="GFS20065.1"/>
    </source>
</evidence>
<comment type="caution">
    <text evidence="1">The sequence shown here is derived from an EMBL/GenBank/DDBJ whole genome shotgun (WGS) entry which is preliminary data.</text>
</comment>
<accession>A0AAV4JCS6</accession>
<dbReference type="AlphaFoldDB" id="A0AAV4JCS6"/>
<protein>
    <submittedName>
        <fullName evidence="1">Uncharacterized protein</fullName>
    </submittedName>
</protein>
<dbReference type="Proteomes" id="UP000762676">
    <property type="component" value="Unassembled WGS sequence"/>
</dbReference>
<organism evidence="1 2">
    <name type="scientific">Elysia marginata</name>
    <dbReference type="NCBI Taxonomy" id="1093978"/>
    <lineage>
        <taxon>Eukaryota</taxon>
        <taxon>Metazoa</taxon>
        <taxon>Spiralia</taxon>
        <taxon>Lophotrochozoa</taxon>
        <taxon>Mollusca</taxon>
        <taxon>Gastropoda</taxon>
        <taxon>Heterobranchia</taxon>
        <taxon>Euthyneura</taxon>
        <taxon>Panpulmonata</taxon>
        <taxon>Sacoglossa</taxon>
        <taxon>Placobranchoidea</taxon>
        <taxon>Plakobranchidae</taxon>
        <taxon>Elysia</taxon>
    </lineage>
</organism>